<dbReference type="EMBL" id="KN838651">
    <property type="protein sequence ID" value="KIJ99251.1"/>
    <property type="molecule type" value="Genomic_DNA"/>
</dbReference>
<evidence type="ECO:0000313" key="1">
    <source>
        <dbReference type="EMBL" id="KIJ99251.1"/>
    </source>
</evidence>
<dbReference type="AlphaFoldDB" id="A0A0C9XNW6"/>
<accession>A0A0C9XNW6</accession>
<dbReference type="OrthoDB" id="10643884at2759"/>
<gene>
    <name evidence="1" type="ORF">K443DRAFT_178343</name>
</gene>
<dbReference type="HOGENOM" id="CLU_1740816_0_0_1"/>
<dbReference type="Proteomes" id="UP000054477">
    <property type="component" value="Unassembled WGS sequence"/>
</dbReference>
<reference evidence="2" key="2">
    <citation type="submission" date="2015-01" db="EMBL/GenBank/DDBJ databases">
        <title>Evolutionary Origins and Diversification of the Mycorrhizal Mutualists.</title>
        <authorList>
            <consortium name="DOE Joint Genome Institute"/>
            <consortium name="Mycorrhizal Genomics Consortium"/>
            <person name="Kohler A."/>
            <person name="Kuo A."/>
            <person name="Nagy L.G."/>
            <person name="Floudas D."/>
            <person name="Copeland A."/>
            <person name="Barry K.W."/>
            <person name="Cichocki N."/>
            <person name="Veneault-Fourrey C."/>
            <person name="LaButti K."/>
            <person name="Lindquist E.A."/>
            <person name="Lipzen A."/>
            <person name="Lundell T."/>
            <person name="Morin E."/>
            <person name="Murat C."/>
            <person name="Riley R."/>
            <person name="Ohm R."/>
            <person name="Sun H."/>
            <person name="Tunlid A."/>
            <person name="Henrissat B."/>
            <person name="Grigoriev I.V."/>
            <person name="Hibbett D.S."/>
            <person name="Martin F."/>
        </authorList>
    </citation>
    <scope>NUCLEOTIDE SEQUENCE [LARGE SCALE GENOMIC DNA]</scope>
    <source>
        <strain evidence="2">LaAM-08-1</strain>
    </source>
</reference>
<proteinExistence type="predicted"/>
<organism evidence="1 2">
    <name type="scientific">Laccaria amethystina LaAM-08-1</name>
    <dbReference type="NCBI Taxonomy" id="1095629"/>
    <lineage>
        <taxon>Eukaryota</taxon>
        <taxon>Fungi</taxon>
        <taxon>Dikarya</taxon>
        <taxon>Basidiomycota</taxon>
        <taxon>Agaricomycotina</taxon>
        <taxon>Agaricomycetes</taxon>
        <taxon>Agaricomycetidae</taxon>
        <taxon>Agaricales</taxon>
        <taxon>Agaricineae</taxon>
        <taxon>Hydnangiaceae</taxon>
        <taxon>Laccaria</taxon>
    </lineage>
</organism>
<sequence>MIASPKQLSQDHLSLQSLRFNSNFFRFSPPTLAGTRKRHVTSERLSESSLSLDGTTPHFFGFLRGNSTTSGQVLAHLKISILIEHATVQTVVLKILTPIIRIFPDYDNFLAESALRPGLDCFLSGSGEHERHEFAMSGYQISFAIGRWGL</sequence>
<keyword evidence="2" id="KW-1185">Reference proteome</keyword>
<protein>
    <submittedName>
        <fullName evidence="1">Uncharacterized protein</fullName>
    </submittedName>
</protein>
<reference evidence="1 2" key="1">
    <citation type="submission" date="2014-04" db="EMBL/GenBank/DDBJ databases">
        <authorList>
            <consortium name="DOE Joint Genome Institute"/>
            <person name="Kuo A."/>
            <person name="Kohler A."/>
            <person name="Nagy L.G."/>
            <person name="Floudas D."/>
            <person name="Copeland A."/>
            <person name="Barry K.W."/>
            <person name="Cichocki N."/>
            <person name="Veneault-Fourrey C."/>
            <person name="LaButti K."/>
            <person name="Lindquist E.A."/>
            <person name="Lipzen A."/>
            <person name="Lundell T."/>
            <person name="Morin E."/>
            <person name="Murat C."/>
            <person name="Sun H."/>
            <person name="Tunlid A."/>
            <person name="Henrissat B."/>
            <person name="Grigoriev I.V."/>
            <person name="Hibbett D.S."/>
            <person name="Martin F."/>
            <person name="Nordberg H.P."/>
            <person name="Cantor M.N."/>
            <person name="Hua S.X."/>
        </authorList>
    </citation>
    <scope>NUCLEOTIDE SEQUENCE [LARGE SCALE GENOMIC DNA]</scope>
    <source>
        <strain evidence="1 2">LaAM-08-1</strain>
    </source>
</reference>
<evidence type="ECO:0000313" key="2">
    <source>
        <dbReference type="Proteomes" id="UP000054477"/>
    </source>
</evidence>
<name>A0A0C9XNW6_9AGAR</name>